<evidence type="ECO:0000259" key="3">
    <source>
        <dbReference type="Pfam" id="PF10756"/>
    </source>
</evidence>
<dbReference type="InterPro" id="IPR019692">
    <property type="entry name" value="CFP-6_PH"/>
</dbReference>
<keyword evidence="2" id="KW-1133">Transmembrane helix</keyword>
<organism evidence="4 5">
    <name type="scientific">Streptomyces montanisoli</name>
    <dbReference type="NCBI Taxonomy" id="2798581"/>
    <lineage>
        <taxon>Bacteria</taxon>
        <taxon>Bacillati</taxon>
        <taxon>Actinomycetota</taxon>
        <taxon>Actinomycetes</taxon>
        <taxon>Kitasatosporales</taxon>
        <taxon>Streptomycetaceae</taxon>
        <taxon>Streptomyces</taxon>
    </lineage>
</organism>
<evidence type="ECO:0000313" key="4">
    <source>
        <dbReference type="EMBL" id="MBP0457056.1"/>
    </source>
</evidence>
<dbReference type="Proteomes" id="UP000670475">
    <property type="component" value="Unassembled WGS sequence"/>
</dbReference>
<keyword evidence="5" id="KW-1185">Reference proteome</keyword>
<proteinExistence type="predicted"/>
<feature type="compositionally biased region" description="Basic and acidic residues" evidence="1">
    <location>
        <begin position="162"/>
        <end position="182"/>
    </location>
</feature>
<dbReference type="AlphaFoldDB" id="A0A940RUB4"/>
<feature type="transmembrane region" description="Helical" evidence="2">
    <location>
        <begin position="44"/>
        <end position="63"/>
    </location>
</feature>
<feature type="transmembrane region" description="Helical" evidence="2">
    <location>
        <begin position="18"/>
        <end position="38"/>
    </location>
</feature>
<reference evidence="4" key="1">
    <citation type="submission" date="2021-03" db="EMBL/GenBank/DDBJ databases">
        <title>Whole genome sequence of Streptomyces bomunensis MMS17-BM035.</title>
        <authorList>
            <person name="Lee J.H."/>
        </authorList>
    </citation>
    <scope>NUCLEOTIDE SEQUENCE</scope>
    <source>
        <strain evidence="4">MMS17-BM035</strain>
    </source>
</reference>
<evidence type="ECO:0000313" key="5">
    <source>
        <dbReference type="Proteomes" id="UP000670475"/>
    </source>
</evidence>
<accession>A0A940RUB4</accession>
<name>A0A940RUB4_9ACTN</name>
<sequence>MTGHAELSLRWQGKSARWWTAFAALAAAAAGVAAGLGAPDAQTWGILAAIVGMAAVGSAISMLRRRVEAGPDGLRYRTVVRWRRLAWEDIARFEDLLVDGADPRFRSTELRVAARLRDGSTVSLPVPWMGPAEMGVFAKQLSQLRALHRRYAPHPRVAPPRSGDRRADARGEAGPQRDTHDA</sequence>
<dbReference type="RefSeq" id="WP_209338829.1">
    <property type="nucleotide sequence ID" value="NZ_JAGIQL010000014.1"/>
</dbReference>
<comment type="caution">
    <text evidence="4">The sequence shown here is derived from an EMBL/GenBank/DDBJ whole genome shotgun (WGS) entry which is preliminary data.</text>
</comment>
<feature type="region of interest" description="Disordered" evidence="1">
    <location>
        <begin position="151"/>
        <end position="182"/>
    </location>
</feature>
<evidence type="ECO:0000256" key="1">
    <source>
        <dbReference type="SAM" id="MobiDB-lite"/>
    </source>
</evidence>
<feature type="domain" description="Low molecular weight protein antigen 6 PH" evidence="3">
    <location>
        <begin position="64"/>
        <end position="125"/>
    </location>
</feature>
<protein>
    <submittedName>
        <fullName evidence="4">PH domain-containing protein</fullName>
    </submittedName>
</protein>
<dbReference type="EMBL" id="JAGIQL010000014">
    <property type="protein sequence ID" value="MBP0457056.1"/>
    <property type="molecule type" value="Genomic_DNA"/>
</dbReference>
<keyword evidence="2" id="KW-0472">Membrane</keyword>
<gene>
    <name evidence="4" type="ORF">JFN87_06015</name>
</gene>
<evidence type="ECO:0000256" key="2">
    <source>
        <dbReference type="SAM" id="Phobius"/>
    </source>
</evidence>
<keyword evidence="2" id="KW-0812">Transmembrane</keyword>
<dbReference type="Pfam" id="PF10756">
    <property type="entry name" value="bPH_6"/>
    <property type="match status" value="1"/>
</dbReference>